<sequence length="310" mass="36008">MSKTKQTTMLFFQFDLYKTTEIARPGVFKSGETETVQKTTWNSSVFAPLLQKFNQSNESNSYLTLEDKTNNLTILLEDFKDDEEFIYGKFILFEYGRVAPLRNAATFTRRENPKTIQEGEEDYVHFLIRKKDGLLLLQYNQKLGRSKLLSFFTENFKTEIENQEYFGFNICSLIALDFFKEINSLDSIKGTKIEVSSKVASDENEFIQSMQEEMESIESNMLQLYFKARYKNKSLRDVVPFVNKYKDKKGVTSIRVVGEQNGIEKTLNMNNSAEKIKPRVDIDKNGNILSEKLYTASTDGIKNRELLNRK</sequence>
<dbReference type="Proteomes" id="UP001597568">
    <property type="component" value="Unassembled WGS sequence"/>
</dbReference>
<evidence type="ECO:0000313" key="1">
    <source>
        <dbReference type="EMBL" id="MFD2867591.1"/>
    </source>
</evidence>
<dbReference type="EMBL" id="JBHUOR010000019">
    <property type="protein sequence ID" value="MFD2867591.1"/>
    <property type="molecule type" value="Genomic_DNA"/>
</dbReference>
<keyword evidence="2" id="KW-1185">Reference proteome</keyword>
<protein>
    <recommendedName>
        <fullName evidence="3">DUF4868 domain-containing protein</fullName>
    </recommendedName>
</protein>
<name>A0ABW5XXC3_9BACL</name>
<accession>A0ABW5XXC3</accession>
<organism evidence="1 2">
    <name type="scientific">Kurthia populi</name>
    <dbReference type="NCBI Taxonomy" id="1562132"/>
    <lineage>
        <taxon>Bacteria</taxon>
        <taxon>Bacillati</taxon>
        <taxon>Bacillota</taxon>
        <taxon>Bacilli</taxon>
        <taxon>Bacillales</taxon>
        <taxon>Caryophanaceae</taxon>
        <taxon>Kurthia</taxon>
    </lineage>
</organism>
<reference evidence="2" key="1">
    <citation type="journal article" date="2019" name="Int. J. Syst. Evol. Microbiol.">
        <title>The Global Catalogue of Microorganisms (GCM) 10K type strain sequencing project: providing services to taxonomists for standard genome sequencing and annotation.</title>
        <authorList>
            <consortium name="The Broad Institute Genomics Platform"/>
            <consortium name="The Broad Institute Genome Sequencing Center for Infectious Disease"/>
            <person name="Wu L."/>
            <person name="Ma J."/>
        </authorList>
    </citation>
    <scope>NUCLEOTIDE SEQUENCE [LARGE SCALE GENOMIC DNA]</scope>
    <source>
        <strain evidence="2">KCTC 33522</strain>
    </source>
</reference>
<evidence type="ECO:0000313" key="2">
    <source>
        <dbReference type="Proteomes" id="UP001597568"/>
    </source>
</evidence>
<gene>
    <name evidence="1" type="ORF">ACFSY7_03605</name>
</gene>
<proteinExistence type="predicted"/>
<evidence type="ECO:0008006" key="3">
    <source>
        <dbReference type="Google" id="ProtNLM"/>
    </source>
</evidence>
<dbReference type="RefSeq" id="WP_380146879.1">
    <property type="nucleotide sequence ID" value="NZ_JBHUOR010000019.1"/>
</dbReference>
<comment type="caution">
    <text evidence="1">The sequence shown here is derived from an EMBL/GenBank/DDBJ whole genome shotgun (WGS) entry which is preliminary data.</text>
</comment>